<keyword evidence="2" id="KW-1185">Reference proteome</keyword>
<dbReference type="HOGENOM" id="CLU_3293613_0_0_0"/>
<reference evidence="1 2" key="2">
    <citation type="journal article" date="2011" name="Mol. Biol. Evol.">
        <title>Unity in variety--the pan-genome of the Chlamydiae.</title>
        <authorList>
            <person name="Collingro A."/>
            <person name="Tischler P."/>
            <person name="Weinmaier T."/>
            <person name="Penz T."/>
            <person name="Heinz E."/>
            <person name="Brunham R.C."/>
            <person name="Read T.D."/>
            <person name="Bavoil P.M."/>
            <person name="Sachse K."/>
            <person name="Kahane S."/>
            <person name="Friedman M.G."/>
            <person name="Rattei T."/>
            <person name="Myers G.S."/>
            <person name="Horn M."/>
        </authorList>
    </citation>
    <scope>NUCLEOTIDE SEQUENCE [LARGE SCALE GENOMIC DNA]</scope>
    <source>
        <strain evidence="2">UV7</strain>
    </source>
</reference>
<name>F8KZH8_PARAV</name>
<dbReference type="Proteomes" id="UP000000495">
    <property type="component" value="Chromosome"/>
</dbReference>
<dbReference type="KEGG" id="puv:PUV_13680"/>
<sequence>MRMAKIYVHVGIYDLFDKFEFWQLKNDIETSILAVNLLAC</sequence>
<accession>F8KZH8</accession>
<dbReference type="EMBL" id="FR872580">
    <property type="protein sequence ID" value="CCB86318.1"/>
    <property type="molecule type" value="Genomic_DNA"/>
</dbReference>
<protein>
    <submittedName>
        <fullName evidence="1">Uncharacterized protein</fullName>
    </submittedName>
</protein>
<reference key="1">
    <citation type="journal article" date="2011" name="Mol. Biol. Evol.">
        <title>Unity in variety -- the pan-genome of the Chlamydiae.</title>
        <authorList>
            <person name="Collingro A."/>
            <person name="Tischler P."/>
            <person name="Weinmaier T."/>
            <person name="Penz T."/>
            <person name="Heinz E."/>
            <person name="Brunham R.C."/>
            <person name="Read T.D."/>
            <person name="Bavoil P.M."/>
            <person name="Sachse K."/>
            <person name="Kahane S."/>
            <person name="Friedman M.G."/>
            <person name="Rattei T."/>
            <person name="Myers G.S.A."/>
            <person name="Horn M."/>
        </authorList>
    </citation>
    <scope>NUCLEOTIDE SEQUENCE</scope>
    <source>
        <strain>UV7</strain>
    </source>
</reference>
<evidence type="ECO:0000313" key="2">
    <source>
        <dbReference type="Proteomes" id="UP000000495"/>
    </source>
</evidence>
<organism evidence="1 2">
    <name type="scientific">Parachlamydia acanthamoebae (strain UV7)</name>
    <dbReference type="NCBI Taxonomy" id="765952"/>
    <lineage>
        <taxon>Bacteria</taxon>
        <taxon>Pseudomonadati</taxon>
        <taxon>Chlamydiota</taxon>
        <taxon>Chlamydiia</taxon>
        <taxon>Parachlamydiales</taxon>
        <taxon>Parachlamydiaceae</taxon>
        <taxon>Parachlamydia</taxon>
    </lineage>
</organism>
<evidence type="ECO:0000313" key="1">
    <source>
        <dbReference type="EMBL" id="CCB86318.1"/>
    </source>
</evidence>
<proteinExistence type="predicted"/>
<dbReference type="STRING" id="765952.PUV_13680"/>
<gene>
    <name evidence="1" type="ordered locus">PUV_13680</name>
</gene>
<dbReference type="AlphaFoldDB" id="F8KZH8"/>